<organism evidence="12 13">
    <name type="scientific">Austrofundulus limnaeus</name>
    <name type="common">Annual killifish</name>
    <dbReference type="NCBI Taxonomy" id="52670"/>
    <lineage>
        <taxon>Eukaryota</taxon>
        <taxon>Metazoa</taxon>
        <taxon>Chordata</taxon>
        <taxon>Craniata</taxon>
        <taxon>Vertebrata</taxon>
        <taxon>Euteleostomi</taxon>
        <taxon>Actinopterygii</taxon>
        <taxon>Neopterygii</taxon>
        <taxon>Teleostei</taxon>
        <taxon>Neoteleostei</taxon>
        <taxon>Acanthomorphata</taxon>
        <taxon>Ovalentaria</taxon>
        <taxon>Atherinomorphae</taxon>
        <taxon>Cyprinodontiformes</taxon>
        <taxon>Rivulidae</taxon>
        <taxon>Austrofundulus</taxon>
    </lineage>
</organism>
<dbReference type="FunFam" id="1.20.140.150:FF:000001">
    <property type="entry name" value="Claudin"/>
    <property type="match status" value="1"/>
</dbReference>
<feature type="transmembrane region" description="Helical" evidence="10">
    <location>
        <begin position="160"/>
        <end position="183"/>
    </location>
</feature>
<dbReference type="InParanoid" id="A0A2I4CXL1"/>
<dbReference type="PRINTS" id="PR01077">
    <property type="entry name" value="CLAUDIN"/>
</dbReference>
<keyword evidence="8 10" id="KW-1133">Transmembrane helix</keyword>
<dbReference type="GO" id="GO:0005886">
    <property type="term" value="C:plasma membrane"/>
    <property type="evidence" value="ECO:0007669"/>
    <property type="project" value="UniProtKB-SubCell"/>
</dbReference>
<dbReference type="RefSeq" id="XP_013884727.1">
    <property type="nucleotide sequence ID" value="XM_014029273.1"/>
</dbReference>
<evidence type="ECO:0000256" key="10">
    <source>
        <dbReference type="SAM" id="Phobius"/>
    </source>
</evidence>
<evidence type="ECO:0000256" key="3">
    <source>
        <dbReference type="ARBA" id="ARBA00008295"/>
    </source>
</evidence>
<keyword evidence="12" id="KW-1185">Reference proteome</keyword>
<dbReference type="STRING" id="52670.A0A2I4CXL1"/>
<evidence type="ECO:0000256" key="9">
    <source>
        <dbReference type="ARBA" id="ARBA00023136"/>
    </source>
</evidence>
<feature type="chain" id="PRO_5014118760" evidence="11">
    <location>
        <begin position="26"/>
        <end position="217"/>
    </location>
</feature>
<evidence type="ECO:0000256" key="4">
    <source>
        <dbReference type="ARBA" id="ARBA00022427"/>
    </source>
</evidence>
<dbReference type="GO" id="GO:0005923">
    <property type="term" value="C:bicellular tight junction"/>
    <property type="evidence" value="ECO:0007669"/>
    <property type="project" value="UniProtKB-SubCell"/>
</dbReference>
<dbReference type="KEGG" id="alim:106533062"/>
<dbReference type="InterPro" id="IPR004031">
    <property type="entry name" value="PMP22/EMP/MP20/Claudin"/>
</dbReference>
<protein>
    <submittedName>
        <fullName evidence="13">Claudin-4</fullName>
    </submittedName>
</protein>
<keyword evidence="11" id="KW-0732">Signal</keyword>
<gene>
    <name evidence="13" type="primary">LOC106533062</name>
</gene>
<dbReference type="Gene3D" id="1.20.140.150">
    <property type="match status" value="1"/>
</dbReference>
<dbReference type="Pfam" id="PF00822">
    <property type="entry name" value="PMP22_Claudin"/>
    <property type="match status" value="1"/>
</dbReference>
<evidence type="ECO:0000256" key="2">
    <source>
        <dbReference type="ARBA" id="ARBA00004651"/>
    </source>
</evidence>
<sequence length="217" mass="23312">MPSMGAEMLAMALAVLGWICAFVSCVLPMWKVTAYVGMKTFTTETTWEGIWMTCLYQSMGYIRCHGSYSTLALSYSQQAARILTVASILMGALGLLTASVGAKCTRCVAEEAAKARVMAAAGWTFVLAALAQIIPVSLYAHSIIVHFNDPGVPKESKWDLGAALYLGWAAGAFLLFGGVILCLSCSKPAKERLNPPSVAMYAQNRPTSPSSYKKDFV</sequence>
<keyword evidence="9 10" id="KW-0472">Membrane</keyword>
<keyword evidence="4" id="KW-0796">Tight junction</keyword>
<accession>A0A2I4CXL1</accession>
<evidence type="ECO:0000256" key="11">
    <source>
        <dbReference type="SAM" id="SignalP"/>
    </source>
</evidence>
<feature type="signal peptide" evidence="11">
    <location>
        <begin position="1"/>
        <end position="25"/>
    </location>
</feature>
<evidence type="ECO:0000256" key="8">
    <source>
        <dbReference type="ARBA" id="ARBA00022989"/>
    </source>
</evidence>
<feature type="transmembrane region" description="Helical" evidence="10">
    <location>
        <begin position="117"/>
        <end position="140"/>
    </location>
</feature>
<evidence type="ECO:0000256" key="7">
    <source>
        <dbReference type="ARBA" id="ARBA00022949"/>
    </source>
</evidence>
<reference evidence="13" key="1">
    <citation type="submission" date="2025-08" db="UniProtKB">
        <authorList>
            <consortium name="RefSeq"/>
        </authorList>
    </citation>
    <scope>IDENTIFICATION</scope>
    <source>
        <strain evidence="13">Quisiro</strain>
        <tissue evidence="13">Liver</tissue>
    </source>
</reference>
<dbReference type="InterPro" id="IPR006187">
    <property type="entry name" value="Claudin"/>
</dbReference>
<evidence type="ECO:0000256" key="5">
    <source>
        <dbReference type="ARBA" id="ARBA00022475"/>
    </source>
</evidence>
<feature type="transmembrane region" description="Helical" evidence="10">
    <location>
        <begin position="78"/>
        <end position="96"/>
    </location>
</feature>
<dbReference type="GO" id="GO:0005198">
    <property type="term" value="F:structural molecule activity"/>
    <property type="evidence" value="ECO:0007669"/>
    <property type="project" value="InterPro"/>
</dbReference>
<keyword evidence="6 10" id="KW-0812">Transmembrane</keyword>
<comment type="subcellular location">
    <subcellularLocation>
        <location evidence="1">Cell junction</location>
        <location evidence="1">Tight junction</location>
    </subcellularLocation>
    <subcellularLocation>
        <location evidence="2">Cell membrane</location>
        <topology evidence="2">Multi-pass membrane protein</topology>
    </subcellularLocation>
</comment>
<evidence type="ECO:0000313" key="13">
    <source>
        <dbReference type="RefSeq" id="XP_013884727.1"/>
    </source>
</evidence>
<evidence type="ECO:0000256" key="6">
    <source>
        <dbReference type="ARBA" id="ARBA00022692"/>
    </source>
</evidence>
<dbReference type="PANTHER" id="PTHR12002">
    <property type="entry name" value="CLAUDIN"/>
    <property type="match status" value="1"/>
</dbReference>
<keyword evidence="5" id="KW-1003">Cell membrane</keyword>
<dbReference type="OrthoDB" id="10497359at2759"/>
<dbReference type="Proteomes" id="UP000192220">
    <property type="component" value="Unplaced"/>
</dbReference>
<comment type="similarity">
    <text evidence="3">Belongs to the claudin family.</text>
</comment>
<evidence type="ECO:0000256" key="1">
    <source>
        <dbReference type="ARBA" id="ARBA00004435"/>
    </source>
</evidence>
<proteinExistence type="inferred from homology"/>
<name>A0A2I4CXL1_AUSLI</name>
<dbReference type="GeneID" id="106533062"/>
<evidence type="ECO:0000313" key="12">
    <source>
        <dbReference type="Proteomes" id="UP000192220"/>
    </source>
</evidence>
<dbReference type="AlphaFoldDB" id="A0A2I4CXL1"/>
<keyword evidence="7" id="KW-0965">Cell junction</keyword>